<dbReference type="GO" id="GO:0008360">
    <property type="term" value="P:regulation of cell shape"/>
    <property type="evidence" value="ECO:0007669"/>
    <property type="project" value="UniProtKB-KW"/>
</dbReference>
<gene>
    <name evidence="8" type="primary">mreD</name>
    <name evidence="8" type="ORF">GMA92_05510</name>
</gene>
<dbReference type="EMBL" id="WMQE01000009">
    <property type="protein sequence ID" value="MTK20874.1"/>
    <property type="molecule type" value="Genomic_DNA"/>
</dbReference>
<reference evidence="8 9" key="1">
    <citation type="journal article" date="2019" name="Nat. Med.">
        <title>A library of human gut bacterial isolates paired with longitudinal multiomics data enables mechanistic microbiome research.</title>
        <authorList>
            <person name="Poyet M."/>
            <person name="Groussin M."/>
            <person name="Gibbons S.M."/>
            <person name="Avila-Pacheco J."/>
            <person name="Jiang X."/>
            <person name="Kearney S.M."/>
            <person name="Perrotta A.R."/>
            <person name="Berdy B."/>
            <person name="Zhao S."/>
            <person name="Lieberman T.D."/>
            <person name="Swanson P.K."/>
            <person name="Smith M."/>
            <person name="Roesemann S."/>
            <person name="Alexander J.E."/>
            <person name="Rich S.A."/>
            <person name="Livny J."/>
            <person name="Vlamakis H."/>
            <person name="Clish C."/>
            <person name="Bullock K."/>
            <person name="Deik A."/>
            <person name="Scott J."/>
            <person name="Pierce K.A."/>
            <person name="Xavier R.J."/>
            <person name="Alm E.J."/>
        </authorList>
    </citation>
    <scope>NUCLEOTIDE SEQUENCE [LARGE SCALE GENOMIC DNA]</scope>
    <source>
        <strain evidence="8 9">BIOML-A198</strain>
    </source>
</reference>
<keyword evidence="4" id="KW-0812">Transmembrane</keyword>
<keyword evidence="7" id="KW-0472">Membrane</keyword>
<dbReference type="Proteomes" id="UP000487649">
    <property type="component" value="Unassembled WGS sequence"/>
</dbReference>
<dbReference type="Pfam" id="PF04093">
    <property type="entry name" value="MreD"/>
    <property type="match status" value="1"/>
</dbReference>
<organism evidence="8 9">
    <name type="scientific">Turicibacter sanguinis</name>
    <dbReference type="NCBI Taxonomy" id="154288"/>
    <lineage>
        <taxon>Bacteria</taxon>
        <taxon>Bacillati</taxon>
        <taxon>Bacillota</taxon>
        <taxon>Erysipelotrichia</taxon>
        <taxon>Erysipelotrichales</taxon>
        <taxon>Turicibacteraceae</taxon>
        <taxon>Turicibacter</taxon>
    </lineage>
</organism>
<protein>
    <submittedName>
        <fullName evidence="8">Rod shape-determining protein MreD</fullName>
    </submittedName>
</protein>
<name>A0A6A8SH17_9FIRM</name>
<dbReference type="AlphaFoldDB" id="A0A6A8SH17"/>
<evidence type="ECO:0000256" key="5">
    <source>
        <dbReference type="ARBA" id="ARBA00022960"/>
    </source>
</evidence>
<keyword evidence="3" id="KW-1003">Cell membrane</keyword>
<dbReference type="InterPro" id="IPR007227">
    <property type="entry name" value="Cell_shape_determining_MreD"/>
</dbReference>
<dbReference type="GO" id="GO:0005886">
    <property type="term" value="C:plasma membrane"/>
    <property type="evidence" value="ECO:0007669"/>
    <property type="project" value="UniProtKB-SubCell"/>
</dbReference>
<dbReference type="NCBIfam" id="TIGR03426">
    <property type="entry name" value="shape_MreD"/>
    <property type="match status" value="1"/>
</dbReference>
<keyword evidence="5" id="KW-0133">Cell shape</keyword>
<evidence type="ECO:0000256" key="3">
    <source>
        <dbReference type="ARBA" id="ARBA00022475"/>
    </source>
</evidence>
<evidence type="ECO:0000256" key="1">
    <source>
        <dbReference type="ARBA" id="ARBA00004651"/>
    </source>
</evidence>
<evidence type="ECO:0000256" key="2">
    <source>
        <dbReference type="ARBA" id="ARBA00007776"/>
    </source>
</evidence>
<dbReference type="GeneID" id="60057415"/>
<evidence type="ECO:0000313" key="9">
    <source>
        <dbReference type="Proteomes" id="UP000487649"/>
    </source>
</evidence>
<sequence length="171" mass="19723">MVRVIVLFITCFVMDNLLVSFLPIQPMFGSYSAIPNVFLMCLCFFTFYDRGNKALVFAIIFGILYDICYADLFGIYTCLFPIITFLLQRFVSNSMPVNILSMLALFSIVIVIEEWAVYFLVNTMMVTNVSGYAFVKLILFPTLLFNSLVVLVLYPILKSQFGRYQKQLEHM</sequence>
<comment type="subcellular location">
    <subcellularLocation>
        <location evidence="1">Cell membrane</location>
        <topology evidence="1">Multi-pass membrane protein</topology>
    </subcellularLocation>
</comment>
<comment type="caution">
    <text evidence="8">The sequence shown here is derived from an EMBL/GenBank/DDBJ whole genome shotgun (WGS) entry which is preliminary data.</text>
</comment>
<proteinExistence type="inferred from homology"/>
<keyword evidence="6" id="KW-1133">Transmembrane helix</keyword>
<accession>A0A6A8SH17</accession>
<evidence type="ECO:0000256" key="7">
    <source>
        <dbReference type="ARBA" id="ARBA00023136"/>
    </source>
</evidence>
<comment type="similarity">
    <text evidence="2">Belongs to the MreD family.</text>
</comment>
<evidence type="ECO:0000313" key="8">
    <source>
        <dbReference type="EMBL" id="MTK20874.1"/>
    </source>
</evidence>
<dbReference type="RefSeq" id="WP_006785476.1">
    <property type="nucleotide sequence ID" value="NZ_CAJJOK010000016.1"/>
</dbReference>
<evidence type="ECO:0000256" key="4">
    <source>
        <dbReference type="ARBA" id="ARBA00022692"/>
    </source>
</evidence>
<evidence type="ECO:0000256" key="6">
    <source>
        <dbReference type="ARBA" id="ARBA00022989"/>
    </source>
</evidence>